<sequence length="614" mass="68868">MWLNSEVHPLKRAASFVELATINPRDFASRKVEQLVIDCCKLNSLEGLQAAEDIADRLLLEKRRMKARGLKIVVPAKIWQKIIYGWAVLAGRHRVAQFRIKELVKRVEAEAVKDRAEFSLPEHSINTSNRRTILSEPAVDMYNTVLLGIANASRLSKTSATEVDSVLDYMVRLNEKFGWHTKPNTRSYTNAISAYAQSGGLGDGDRAMAVLQRMKKAQQTEKYLYEEQYGVLYKFDDESSNKRKIVTTDTVVYTVAMKAITRSGAHPEKALDLLREVTECEGGPANADALLFASAIAAFRRYVTKCSDVSERRKLAKGSEEVLRMMLQYETISTDLSDGARGAFNACLAVWAGSALPESPLRCREIIQSMIEHRIGPDTISLNTCLHAWLKASRLHRNAAKSAVELLFSHVSLATTNPKSSIADFQSYALVIRVLVSARGDPTRLVQARELLQNLINEVNLGRMKTAEKSPAPFTAVLIVASEMPSLAKVSSLDTEVFQRDDSILEQDAFSIACRTWDELKDDRFGLGIAPDHHAYSAFLKCIKRHCPENSSEQSFRVRSIFSDACETGHVSKLVLKVLERFSNWQNIIGVEKGTKVRGLPNFWWRNVAKEWID</sequence>
<dbReference type="Proteomes" id="UP000000759">
    <property type="component" value="Chromosome 17"/>
</dbReference>
<gene>
    <name evidence="2" type="ORF">PHATRDRAFT_48455</name>
</gene>
<reference evidence="3" key="2">
    <citation type="submission" date="2008-08" db="EMBL/GenBank/DDBJ databases">
        <authorList>
            <consortium name="Diatom Consortium"/>
            <person name="Grigoriev I."/>
            <person name="Grimwood J."/>
            <person name="Kuo A."/>
            <person name="Otillar R.P."/>
            <person name="Salamov A."/>
            <person name="Detter J.C."/>
            <person name="Lindquist E."/>
            <person name="Shapiro H."/>
            <person name="Lucas S."/>
            <person name="Glavina del Rio T."/>
            <person name="Pitluck S."/>
            <person name="Rokhsar D."/>
            <person name="Bowler C."/>
        </authorList>
    </citation>
    <scope>GENOME REANNOTATION</scope>
    <source>
        <strain evidence="3">CCAP 1055/1</strain>
    </source>
</reference>
<dbReference type="EMBL" id="CM000619">
    <property type="protein sequence ID" value="EEC45591.1"/>
    <property type="molecule type" value="Genomic_DNA"/>
</dbReference>
<reference evidence="2 3" key="1">
    <citation type="journal article" date="2008" name="Nature">
        <title>The Phaeodactylum genome reveals the evolutionary history of diatom genomes.</title>
        <authorList>
            <person name="Bowler C."/>
            <person name="Allen A.E."/>
            <person name="Badger J.H."/>
            <person name="Grimwood J."/>
            <person name="Jabbari K."/>
            <person name="Kuo A."/>
            <person name="Maheswari U."/>
            <person name="Martens C."/>
            <person name="Maumus F."/>
            <person name="Otillar R.P."/>
            <person name="Rayko E."/>
            <person name="Salamov A."/>
            <person name="Vandepoele K."/>
            <person name="Beszteri B."/>
            <person name="Gruber A."/>
            <person name="Heijde M."/>
            <person name="Katinka M."/>
            <person name="Mock T."/>
            <person name="Valentin K."/>
            <person name="Verret F."/>
            <person name="Berges J.A."/>
            <person name="Brownlee C."/>
            <person name="Cadoret J.P."/>
            <person name="Chiovitti A."/>
            <person name="Choi C.J."/>
            <person name="Coesel S."/>
            <person name="De Martino A."/>
            <person name="Detter J.C."/>
            <person name="Durkin C."/>
            <person name="Falciatore A."/>
            <person name="Fournet J."/>
            <person name="Haruta M."/>
            <person name="Huysman M.J."/>
            <person name="Jenkins B.D."/>
            <person name="Jiroutova K."/>
            <person name="Jorgensen R.E."/>
            <person name="Joubert Y."/>
            <person name="Kaplan A."/>
            <person name="Kroger N."/>
            <person name="Kroth P.G."/>
            <person name="La Roche J."/>
            <person name="Lindquist E."/>
            <person name="Lommer M."/>
            <person name="Martin-Jezequel V."/>
            <person name="Lopez P.J."/>
            <person name="Lucas S."/>
            <person name="Mangogna M."/>
            <person name="McGinnis K."/>
            <person name="Medlin L.K."/>
            <person name="Montsant A."/>
            <person name="Oudot-Le Secq M.P."/>
            <person name="Napoli C."/>
            <person name="Obornik M."/>
            <person name="Parker M.S."/>
            <person name="Petit J.L."/>
            <person name="Porcel B.M."/>
            <person name="Poulsen N."/>
            <person name="Robison M."/>
            <person name="Rychlewski L."/>
            <person name="Rynearson T.A."/>
            <person name="Schmutz J."/>
            <person name="Shapiro H."/>
            <person name="Siaut M."/>
            <person name="Stanley M."/>
            <person name="Sussman M.R."/>
            <person name="Taylor A.R."/>
            <person name="Vardi A."/>
            <person name="von Dassow P."/>
            <person name="Vyverman W."/>
            <person name="Willis A."/>
            <person name="Wyrwicz L.S."/>
            <person name="Rokhsar D.S."/>
            <person name="Weissenbach J."/>
            <person name="Armbrust E.V."/>
            <person name="Green B.R."/>
            <person name="Van de Peer Y."/>
            <person name="Grigoriev I.V."/>
        </authorList>
    </citation>
    <scope>NUCLEOTIDE SEQUENCE [LARGE SCALE GENOMIC DNA]</scope>
    <source>
        <strain evidence="2 3">CCAP 1055/1</strain>
    </source>
</reference>
<dbReference type="KEGG" id="pti:PHATRDRAFT_48455"/>
<dbReference type="AlphaFoldDB" id="B7G770"/>
<dbReference type="InParanoid" id="B7G770"/>
<dbReference type="HOGENOM" id="CLU_406812_0_0_1"/>
<dbReference type="RefSeq" id="XP_002182855.1">
    <property type="nucleotide sequence ID" value="XM_002182819.1"/>
</dbReference>
<name>B7G770_PHATC</name>
<proteinExistence type="predicted"/>
<organism evidence="2 3">
    <name type="scientific">Phaeodactylum tricornutum (strain CCAP 1055/1)</name>
    <dbReference type="NCBI Taxonomy" id="556484"/>
    <lineage>
        <taxon>Eukaryota</taxon>
        <taxon>Sar</taxon>
        <taxon>Stramenopiles</taxon>
        <taxon>Ochrophyta</taxon>
        <taxon>Bacillariophyta</taxon>
        <taxon>Bacillariophyceae</taxon>
        <taxon>Bacillariophycidae</taxon>
        <taxon>Naviculales</taxon>
        <taxon>Phaeodactylaceae</taxon>
        <taxon>Phaeodactylum</taxon>
    </lineage>
</organism>
<evidence type="ECO:0000313" key="3">
    <source>
        <dbReference type="Proteomes" id="UP000000759"/>
    </source>
</evidence>
<dbReference type="PANTHER" id="PTHR47942:SF63">
    <property type="entry name" value="PENTATRICOPEPTIDE REPEAT-CONTAINING PROTEIN"/>
    <property type="match status" value="1"/>
</dbReference>
<dbReference type="OrthoDB" id="185373at2759"/>
<keyword evidence="3" id="KW-1185">Reference proteome</keyword>
<dbReference type="GeneID" id="7203688"/>
<dbReference type="Gene3D" id="1.25.40.10">
    <property type="entry name" value="Tetratricopeptide repeat domain"/>
    <property type="match status" value="1"/>
</dbReference>
<keyword evidence="1" id="KW-0677">Repeat</keyword>
<dbReference type="InterPro" id="IPR011990">
    <property type="entry name" value="TPR-like_helical_dom_sf"/>
</dbReference>
<accession>B7G770</accession>
<evidence type="ECO:0008006" key="4">
    <source>
        <dbReference type="Google" id="ProtNLM"/>
    </source>
</evidence>
<evidence type="ECO:0000256" key="1">
    <source>
        <dbReference type="ARBA" id="ARBA00022737"/>
    </source>
</evidence>
<dbReference type="PaxDb" id="2850-Phatr48455"/>
<dbReference type="InterPro" id="IPR051222">
    <property type="entry name" value="PPR/CCM1_RNA-binding"/>
</dbReference>
<dbReference type="PANTHER" id="PTHR47942">
    <property type="entry name" value="TETRATRICOPEPTIDE REPEAT (TPR)-LIKE SUPERFAMILY PROTEIN-RELATED"/>
    <property type="match status" value="1"/>
</dbReference>
<evidence type="ECO:0000313" key="2">
    <source>
        <dbReference type="EMBL" id="EEC45591.1"/>
    </source>
</evidence>
<protein>
    <recommendedName>
        <fullName evidence="4">Pentacotripeptide-repeat region of PRORP domain-containing protein</fullName>
    </recommendedName>
</protein>